<reference evidence="1 2" key="1">
    <citation type="submission" date="2020-08" db="EMBL/GenBank/DDBJ databases">
        <title>Bridging the membrane lipid divide: bacteria of the FCB group superphylum have the potential to synthesize archaeal ether lipids.</title>
        <authorList>
            <person name="Villanueva L."/>
            <person name="Von Meijenfeldt F.A.B."/>
            <person name="Westbye A.B."/>
            <person name="Yadav S."/>
            <person name="Hopmans E.C."/>
            <person name="Dutilh B.E."/>
            <person name="Sinninghe Damste J.S."/>
        </authorList>
    </citation>
    <scope>NUCLEOTIDE SEQUENCE [LARGE SCALE GENOMIC DNA]</scope>
    <source>
        <strain evidence="1">NIOZ-UU27</strain>
    </source>
</reference>
<evidence type="ECO:0000313" key="1">
    <source>
        <dbReference type="EMBL" id="MBC8176495.1"/>
    </source>
</evidence>
<name>A0A8J6T269_9DELT</name>
<comment type="caution">
    <text evidence="1">The sequence shown here is derived from an EMBL/GenBank/DDBJ whole genome shotgun (WGS) entry which is preliminary data.</text>
</comment>
<sequence>MKDKDLRFAPIKPALDDDDKAHITEVFDEDVVPRLMIMQARAGNINCDFAGTEYKNWVIEFRTNRFGFEIVDFEYDENSRSFKLAPRPLIRDITGNG</sequence>
<protein>
    <submittedName>
        <fullName evidence="1">Uncharacterized protein</fullName>
    </submittedName>
</protein>
<dbReference type="Proteomes" id="UP000650524">
    <property type="component" value="Unassembled WGS sequence"/>
</dbReference>
<proteinExistence type="predicted"/>
<accession>A0A8J6T269</accession>
<evidence type="ECO:0000313" key="2">
    <source>
        <dbReference type="Proteomes" id="UP000650524"/>
    </source>
</evidence>
<dbReference type="AlphaFoldDB" id="A0A8J6T269"/>
<organism evidence="1 2">
    <name type="scientific">Candidatus Desulfacyla euxinica</name>
    <dbReference type="NCBI Taxonomy" id="2841693"/>
    <lineage>
        <taxon>Bacteria</taxon>
        <taxon>Deltaproteobacteria</taxon>
        <taxon>Candidatus Desulfacyla</taxon>
    </lineage>
</organism>
<gene>
    <name evidence="1" type="ORF">H8E19_03745</name>
</gene>
<dbReference type="EMBL" id="JACNJD010000140">
    <property type="protein sequence ID" value="MBC8176495.1"/>
    <property type="molecule type" value="Genomic_DNA"/>
</dbReference>